<proteinExistence type="predicted"/>
<dbReference type="Proteomes" id="UP000663845">
    <property type="component" value="Unassembled WGS sequence"/>
</dbReference>
<feature type="signal peptide" evidence="1">
    <location>
        <begin position="1"/>
        <end position="19"/>
    </location>
</feature>
<feature type="chain" id="PRO_5032860028" evidence="1">
    <location>
        <begin position="20"/>
        <end position="154"/>
    </location>
</feature>
<dbReference type="AlphaFoldDB" id="A0A814EKJ4"/>
<accession>A0A814EKJ4</accession>
<comment type="caution">
    <text evidence="2">The sequence shown here is derived from an EMBL/GenBank/DDBJ whole genome shotgun (WGS) entry which is preliminary data.</text>
</comment>
<evidence type="ECO:0000313" key="3">
    <source>
        <dbReference type="Proteomes" id="UP000663845"/>
    </source>
</evidence>
<dbReference type="EMBL" id="CAJNOG010000119">
    <property type="protein sequence ID" value="CAF0970428.1"/>
    <property type="molecule type" value="Genomic_DNA"/>
</dbReference>
<evidence type="ECO:0000256" key="1">
    <source>
        <dbReference type="SAM" id="SignalP"/>
    </source>
</evidence>
<evidence type="ECO:0000313" key="2">
    <source>
        <dbReference type="EMBL" id="CAF0970428.1"/>
    </source>
</evidence>
<protein>
    <submittedName>
        <fullName evidence="2">Uncharacterized protein</fullName>
    </submittedName>
</protein>
<name>A0A814EKJ4_9BILA</name>
<reference evidence="2" key="1">
    <citation type="submission" date="2021-02" db="EMBL/GenBank/DDBJ databases">
        <authorList>
            <person name="Nowell W R."/>
        </authorList>
    </citation>
    <scope>NUCLEOTIDE SEQUENCE</scope>
</reference>
<gene>
    <name evidence="2" type="ORF">JYZ213_LOCUS14361</name>
</gene>
<keyword evidence="1" id="KW-0732">Signal</keyword>
<sequence length="154" mass="17128">MQASWQYILLVSLFAVAYGKLETSNIRSISSGLSFGMCRGYCQSSINATGNPSEVIASKQPNFVDESYPPVRQQFSFSSTEWKQLVSLVDLKVFIAFADTIGCPGCADGGIEWIQVDWTEGTKRVTFASRNGVKGIESLVETLRQMREQYLSQF</sequence>
<organism evidence="2 3">
    <name type="scientific">Adineta steineri</name>
    <dbReference type="NCBI Taxonomy" id="433720"/>
    <lineage>
        <taxon>Eukaryota</taxon>
        <taxon>Metazoa</taxon>
        <taxon>Spiralia</taxon>
        <taxon>Gnathifera</taxon>
        <taxon>Rotifera</taxon>
        <taxon>Eurotatoria</taxon>
        <taxon>Bdelloidea</taxon>
        <taxon>Adinetida</taxon>
        <taxon>Adinetidae</taxon>
        <taxon>Adineta</taxon>
    </lineage>
</organism>